<dbReference type="OrthoDB" id="9782542at2"/>
<accession>A0A495K6D4</accession>
<feature type="compositionally biased region" description="Low complexity" evidence="2">
    <location>
        <begin position="588"/>
        <end position="597"/>
    </location>
</feature>
<dbReference type="InterPro" id="IPR027381">
    <property type="entry name" value="LytR/CpsA/Psr_C"/>
</dbReference>
<keyword evidence="3" id="KW-0812">Transmembrane</keyword>
<gene>
    <name evidence="6" type="ORF">DFJ75_3729</name>
</gene>
<feature type="transmembrane region" description="Helical" evidence="3">
    <location>
        <begin position="248"/>
        <end position="267"/>
    </location>
</feature>
<keyword evidence="3" id="KW-1133">Transmembrane helix</keyword>
<feature type="compositionally biased region" description="Low complexity" evidence="2">
    <location>
        <begin position="58"/>
        <end position="78"/>
    </location>
</feature>
<dbReference type="Gene3D" id="3.40.630.190">
    <property type="entry name" value="LCP protein"/>
    <property type="match status" value="1"/>
</dbReference>
<dbReference type="PANTHER" id="PTHR33392">
    <property type="entry name" value="POLYISOPRENYL-TEICHOIC ACID--PEPTIDOGLYCAN TEICHOIC ACID TRANSFERASE TAGU"/>
    <property type="match status" value="1"/>
</dbReference>
<feature type="domain" description="Cell envelope-related transcriptional attenuator" evidence="4">
    <location>
        <begin position="327"/>
        <end position="489"/>
    </location>
</feature>
<comment type="caution">
    <text evidence="6">The sequence shown here is derived from an EMBL/GenBank/DDBJ whole genome shotgun (WGS) entry which is preliminary data.</text>
</comment>
<evidence type="ECO:0000256" key="2">
    <source>
        <dbReference type="SAM" id="MobiDB-lite"/>
    </source>
</evidence>
<feature type="compositionally biased region" description="Basic and acidic residues" evidence="2">
    <location>
        <begin position="1"/>
        <end position="20"/>
    </location>
</feature>
<evidence type="ECO:0000313" key="6">
    <source>
        <dbReference type="EMBL" id="RKR96867.1"/>
    </source>
</evidence>
<feature type="region of interest" description="Disordered" evidence="2">
    <location>
        <begin position="573"/>
        <end position="605"/>
    </location>
</feature>
<dbReference type="NCBIfam" id="TIGR00350">
    <property type="entry name" value="lytR_cpsA_psr"/>
    <property type="match status" value="1"/>
</dbReference>
<dbReference type="PANTHER" id="PTHR33392:SF6">
    <property type="entry name" value="POLYISOPRENYL-TEICHOIC ACID--PEPTIDOGLYCAN TEICHOIC ACID TRANSFERASE TAGU"/>
    <property type="match status" value="1"/>
</dbReference>
<dbReference type="Pfam" id="PF13399">
    <property type="entry name" value="LytR_C"/>
    <property type="match status" value="1"/>
</dbReference>
<feature type="compositionally biased region" description="Polar residues" evidence="2">
    <location>
        <begin position="729"/>
        <end position="740"/>
    </location>
</feature>
<evidence type="ECO:0000256" key="3">
    <source>
        <dbReference type="SAM" id="Phobius"/>
    </source>
</evidence>
<name>A0A495K6D4_WILMA</name>
<dbReference type="AlphaFoldDB" id="A0A495K6D4"/>
<keyword evidence="3" id="KW-0472">Membrane</keyword>
<dbReference type="InterPro" id="IPR050922">
    <property type="entry name" value="LytR/CpsA/Psr_CW_biosynth"/>
</dbReference>
<dbReference type="InterPro" id="IPR004474">
    <property type="entry name" value="LytR_CpsA_psr"/>
</dbReference>
<reference evidence="6 7" key="1">
    <citation type="submission" date="2018-10" db="EMBL/GenBank/DDBJ databases">
        <title>Sequencing the genomes of 1000 actinobacteria strains.</title>
        <authorList>
            <person name="Klenk H.-P."/>
        </authorList>
    </citation>
    <scope>NUCLEOTIDE SEQUENCE [LARGE SCALE GENOMIC DNA]</scope>
    <source>
        <strain evidence="6 7">DSM 44343</strain>
    </source>
</reference>
<feature type="region of interest" description="Disordered" evidence="2">
    <location>
        <begin position="1"/>
        <end position="237"/>
    </location>
</feature>
<dbReference type="Pfam" id="PF03816">
    <property type="entry name" value="LytR_cpsA_psr"/>
    <property type="match status" value="1"/>
</dbReference>
<sequence>MSSDDELRGRTPEERRDLIRRQLGAPSDEVLREPPARELPRDAAGRLTVQELLNRMNAAGSSGRAAPPPSSRAASDGPSQPPAGEPRSSPDRSSSPPSDGPSVPPPRPRRVRPADAPTETISRAVDPGPPSDPNPRGSRTPAGGPPSPPVNLPGTPSHPFARTDPPQRGDDDSQTEVIPAAKDDPPVYLSADPEPEPDPSHDSVADRVQPAVVPESGAGTARGRRHAAAPKGRDRAALTRNAQMGGRVLLALACVMTLLGTGAVWGYQKVKDGNWNIVDAVNPDNSEIRGKELQTGDETYLIVGTDTRSGKNGQIGAGTTEDAGGARSDTVILVNIPADRSRVVAVSFPRDLQINRPECTTWDNDKGEYTGQIVPAETGAKLNTAYGDGGPKCIVDTLTAISGLNINHFIAMDFSGFEKVVNKIGGVEVCSPVPLNDFELGPILTKPGKQKIRGKAALNYVRARTIDTEGNGDYGRIKRQQLFLSSLLRGALSSKVLSNPATLNGIVDTFIQNSFVDQVNTDDLLQLAQSMQGLDAGRVTFLTVPTSGTAEDGSGNEIPRDADIRAIFDAIINDEPLPGEKEEKPAGTTTSTTTSPTPSRPADVTVSALDPYSVSMRVLNGTGTAGVATGIAESLANQGFGVQGVADASENRTDTVVRYGEGQQAAAATVAQLFPGASIQADNTVQSGIEVIVGSDYSGNLGSPALAGGQITVAELPRESGTDELPNDLTVTNAADTTCA</sequence>
<dbReference type="EMBL" id="RBKV01000001">
    <property type="protein sequence ID" value="RKR96867.1"/>
    <property type="molecule type" value="Genomic_DNA"/>
</dbReference>
<dbReference type="Gene3D" id="3.30.70.2390">
    <property type="match status" value="1"/>
</dbReference>
<feature type="compositionally biased region" description="Basic and acidic residues" evidence="2">
    <location>
        <begin position="29"/>
        <end position="44"/>
    </location>
</feature>
<evidence type="ECO:0000313" key="7">
    <source>
        <dbReference type="Proteomes" id="UP000274762"/>
    </source>
</evidence>
<feature type="region of interest" description="Disordered" evidence="2">
    <location>
        <begin position="720"/>
        <end position="740"/>
    </location>
</feature>
<evidence type="ECO:0000259" key="4">
    <source>
        <dbReference type="Pfam" id="PF03816"/>
    </source>
</evidence>
<organism evidence="6 7">
    <name type="scientific">Williamsia marianensis</name>
    <dbReference type="NCBI Taxonomy" id="85044"/>
    <lineage>
        <taxon>Bacteria</taxon>
        <taxon>Bacillati</taxon>
        <taxon>Actinomycetota</taxon>
        <taxon>Actinomycetes</taxon>
        <taxon>Mycobacteriales</taxon>
        <taxon>Nocardiaceae</taxon>
        <taxon>Williamsia</taxon>
    </lineage>
</organism>
<dbReference type="Proteomes" id="UP000274762">
    <property type="component" value="Unassembled WGS sequence"/>
</dbReference>
<feature type="domain" description="LytR/CpsA/Psr regulator C-terminal" evidence="5">
    <location>
        <begin position="614"/>
        <end position="697"/>
    </location>
</feature>
<evidence type="ECO:0000259" key="5">
    <source>
        <dbReference type="Pfam" id="PF13399"/>
    </source>
</evidence>
<proteinExistence type="inferred from homology"/>
<evidence type="ECO:0000256" key="1">
    <source>
        <dbReference type="ARBA" id="ARBA00006068"/>
    </source>
</evidence>
<comment type="similarity">
    <text evidence="1">Belongs to the LytR/CpsA/Psr (LCP) family.</text>
</comment>
<dbReference type="RefSeq" id="WP_062795355.1">
    <property type="nucleotide sequence ID" value="NZ_CBCRXS010000003.1"/>
</dbReference>
<protein>
    <submittedName>
        <fullName evidence="6">LytR family transcriptional attenuator</fullName>
    </submittedName>
</protein>